<dbReference type="OrthoDB" id="9780606at2"/>
<dbReference type="InterPro" id="IPR027417">
    <property type="entry name" value="P-loop_NTPase"/>
</dbReference>
<reference evidence="2 3" key="1">
    <citation type="submission" date="2018-04" db="EMBL/GenBank/DDBJ databases">
        <title>Genomic Encyclopedia of Archaeal and Bacterial Type Strains, Phase II (KMG-II): from individual species to whole genera.</title>
        <authorList>
            <person name="Goeker M."/>
        </authorList>
    </citation>
    <scope>NUCLEOTIDE SEQUENCE [LARGE SCALE GENOMIC DNA]</scope>
    <source>
        <strain evidence="2 3">DSM 23382</strain>
    </source>
</reference>
<gene>
    <name evidence="2" type="ORF">C8N35_101801</name>
</gene>
<keyword evidence="2" id="KW-0347">Helicase</keyword>
<dbReference type="GO" id="GO:0004386">
    <property type="term" value="F:helicase activity"/>
    <property type="evidence" value="ECO:0007669"/>
    <property type="project" value="UniProtKB-KW"/>
</dbReference>
<dbReference type="EMBL" id="QAYG01000001">
    <property type="protein sequence ID" value="PTW62753.1"/>
    <property type="molecule type" value="Genomic_DNA"/>
</dbReference>
<dbReference type="Proteomes" id="UP000244081">
    <property type="component" value="Unassembled WGS sequence"/>
</dbReference>
<keyword evidence="2" id="KW-0378">Hydrolase</keyword>
<dbReference type="RefSeq" id="WP_107988277.1">
    <property type="nucleotide sequence ID" value="NZ_QAYG01000001.1"/>
</dbReference>
<sequence length="1035" mass="112499">MPAEPRLFTIPSTAPFLDTLVDRLLDGSMVPDFAPGRDPLALADATIYLPTRRAARSIREAFQRAFGGHVALLPRIRPLGGVDESELVLHASADLEPLPPAMSDMERRIAMTRLILAWATKVRREILKLKPGETIAIPASPADAAWLAGDLLSLMDQIETEEADWSAIQSLVPDDYAEYWQITLEFLKIATEIWPAYLAENGCMDPNARRSALIRREAARLAANPPKGPVIVAGSTGSVPATADLIKVVAHLEQGAVILPGLDRAMDEAVWRALTDVTDPVPSHPQYGLKRLLMHLDADRGQVVDLTGPASSDLADREMIAAEALRPAETTDAWREFLKEPVIERAPQAFAEVSLIVARNEAEEALALALALREAVHEGRQAALVTPDRMLARRVAGELRRWDLAVDDSAGQPLDRSPPATLARLATAAALDGLEPVTLLALLKHPLCRLSLPAASIRNATRALERAILRGPRARHGTRGLTEALDAAEAEAAVATRLPRWRRLSEAEWSEARDLCRRLAGALRPLEELFEGRGLVPVEILAERTIACLKALAADETGSDIALFSGEAGEALAGALTGIVEAGTAGLAIPAADWSPVFDALISGVPVHTRAPADPRIHIWGPLEARLHWPDVLLLAGLNEGTWPATTRNDPWLNRPMKHEVGLEPPERRIGLAAHDFAQGLGARRVVLSRAARSGSAPTVASRWLQRVLTLAGNQTAKAMEVRGVRFLDWARALDAASGPVRPAARPWPKPPVEARPRKVSVTAVETWIRDPYALFARDILKLDPVDPLGGVPGAAERGTLIHDVLADFIDEWRRLFDQAALDRLLELGRERFAPLAAFPEIHALWWPRFERIAGWFVLEFEAGRSGIAARHPEVAGRVEIVGPAGPFFLTGRADRIDLAEDGSLVLLDYKTGTPPSAKEVASLFAPQLPLEAAMAVRGGFKDIPADTPVSEIAYIRLSGGTEPGQYKSAQSKDVDLADLAEDSFERLTGLIGAYDRPETGYLSRARPKFEGRMDGDYDHLARVREWSVGEEGES</sequence>
<keyword evidence="3" id="KW-1185">Reference proteome</keyword>
<feature type="domain" description="PD-(D/E)XK endonuclease-like" evidence="1">
    <location>
        <begin position="760"/>
        <end position="990"/>
    </location>
</feature>
<evidence type="ECO:0000259" key="1">
    <source>
        <dbReference type="Pfam" id="PF12705"/>
    </source>
</evidence>
<evidence type="ECO:0000313" key="3">
    <source>
        <dbReference type="Proteomes" id="UP000244081"/>
    </source>
</evidence>
<evidence type="ECO:0000313" key="2">
    <source>
        <dbReference type="EMBL" id="PTW62753.1"/>
    </source>
</evidence>
<dbReference type="SUPFAM" id="SSF52540">
    <property type="entry name" value="P-loop containing nucleoside triphosphate hydrolases"/>
    <property type="match status" value="1"/>
</dbReference>
<dbReference type="NCBIfam" id="TIGR02786">
    <property type="entry name" value="addB_alphas"/>
    <property type="match status" value="1"/>
</dbReference>
<comment type="caution">
    <text evidence="2">The sequence shown here is derived from an EMBL/GenBank/DDBJ whole genome shotgun (WGS) entry which is preliminary data.</text>
</comment>
<accession>A0A2T5VG69</accession>
<dbReference type="InterPro" id="IPR038726">
    <property type="entry name" value="PDDEXK_AddAB-type"/>
</dbReference>
<keyword evidence="2" id="KW-0067">ATP-binding</keyword>
<proteinExistence type="predicted"/>
<organism evidence="2 3">
    <name type="scientific">Breoghania corrubedonensis</name>
    <dbReference type="NCBI Taxonomy" id="665038"/>
    <lineage>
        <taxon>Bacteria</taxon>
        <taxon>Pseudomonadati</taxon>
        <taxon>Pseudomonadota</taxon>
        <taxon>Alphaproteobacteria</taxon>
        <taxon>Hyphomicrobiales</taxon>
        <taxon>Stappiaceae</taxon>
        <taxon>Breoghania</taxon>
    </lineage>
</organism>
<keyword evidence="2" id="KW-0547">Nucleotide-binding</keyword>
<dbReference type="AlphaFoldDB" id="A0A2T5VG69"/>
<protein>
    <submittedName>
        <fullName evidence="2">DNA helicase/exodeoxyribonuclease V subunit B</fullName>
    </submittedName>
</protein>
<name>A0A2T5VG69_9HYPH</name>
<dbReference type="InterPro" id="IPR014153">
    <property type="entry name" value="Ds_break_AddB"/>
</dbReference>
<dbReference type="Pfam" id="PF12705">
    <property type="entry name" value="PDDEXK_1"/>
    <property type="match status" value="1"/>
</dbReference>